<evidence type="ECO:0000256" key="6">
    <source>
        <dbReference type="ARBA" id="ARBA00023128"/>
    </source>
</evidence>
<evidence type="ECO:0000256" key="3">
    <source>
        <dbReference type="ARBA" id="ARBA00022448"/>
    </source>
</evidence>
<feature type="domain" description="Metaxin glutathione S-transferase" evidence="10">
    <location>
        <begin position="229"/>
        <end position="284"/>
    </location>
</feature>
<evidence type="ECO:0000256" key="4">
    <source>
        <dbReference type="ARBA" id="ARBA00022787"/>
    </source>
</evidence>
<dbReference type="Pfam" id="PF10568">
    <property type="entry name" value="Tom37"/>
    <property type="match status" value="1"/>
</dbReference>
<evidence type="ECO:0000256" key="2">
    <source>
        <dbReference type="ARBA" id="ARBA00009170"/>
    </source>
</evidence>
<evidence type="ECO:0000256" key="1">
    <source>
        <dbReference type="ARBA" id="ARBA00004294"/>
    </source>
</evidence>
<dbReference type="InterPro" id="IPR019564">
    <property type="entry name" value="Sam37/metaxin_N"/>
</dbReference>
<dbReference type="InterPro" id="IPR036282">
    <property type="entry name" value="Glutathione-S-Trfase_C_sf"/>
</dbReference>
<keyword evidence="5" id="KW-0653">Protein transport</keyword>
<dbReference type="GO" id="GO:0015031">
    <property type="term" value="P:protein transport"/>
    <property type="evidence" value="ECO:0007669"/>
    <property type="project" value="UniProtKB-KW"/>
</dbReference>
<evidence type="ECO:0000313" key="11">
    <source>
        <dbReference type="EMBL" id="KAF8478371.1"/>
    </source>
</evidence>
<evidence type="ECO:0000256" key="7">
    <source>
        <dbReference type="ARBA" id="ARBA00023136"/>
    </source>
</evidence>
<dbReference type="InterPro" id="IPR033468">
    <property type="entry name" value="Metaxin_GST"/>
</dbReference>
<dbReference type="InterPro" id="IPR050931">
    <property type="entry name" value="Mito_Protein_Transport_Metaxin"/>
</dbReference>
<gene>
    <name evidence="11" type="ORF">DFH94DRAFT_749317</name>
</gene>
<feature type="compositionally biased region" description="Acidic residues" evidence="8">
    <location>
        <begin position="382"/>
        <end position="399"/>
    </location>
</feature>
<dbReference type="GO" id="GO:0001401">
    <property type="term" value="C:SAM complex"/>
    <property type="evidence" value="ECO:0007669"/>
    <property type="project" value="InterPro"/>
</dbReference>
<evidence type="ECO:0000256" key="8">
    <source>
        <dbReference type="SAM" id="MobiDB-lite"/>
    </source>
</evidence>
<dbReference type="AlphaFoldDB" id="A0A9P5MTE2"/>
<dbReference type="Pfam" id="PF17171">
    <property type="entry name" value="GST_C_6"/>
    <property type="match status" value="1"/>
</dbReference>
<dbReference type="CDD" id="cd03054">
    <property type="entry name" value="GST_N_Metaxin"/>
    <property type="match status" value="1"/>
</dbReference>
<evidence type="ECO:0000313" key="12">
    <source>
        <dbReference type="Proteomes" id="UP000759537"/>
    </source>
</evidence>
<dbReference type="SUPFAM" id="SSF47616">
    <property type="entry name" value="GST C-terminal domain-like"/>
    <property type="match status" value="1"/>
</dbReference>
<keyword evidence="4" id="KW-1000">Mitochondrion outer membrane</keyword>
<keyword evidence="6" id="KW-0496">Mitochondrion</keyword>
<comment type="subcellular location">
    <subcellularLocation>
        <location evidence="1">Mitochondrion outer membrane</location>
    </subcellularLocation>
</comment>
<keyword evidence="3" id="KW-0813">Transport</keyword>
<dbReference type="Proteomes" id="UP000759537">
    <property type="component" value="Unassembled WGS sequence"/>
</dbReference>
<comment type="similarity">
    <text evidence="2">Belongs to the metaxin family.</text>
</comment>
<dbReference type="GO" id="GO:0007005">
    <property type="term" value="P:mitochondrion organization"/>
    <property type="evidence" value="ECO:0007669"/>
    <property type="project" value="TreeGrafter"/>
</dbReference>
<keyword evidence="12" id="KW-1185">Reference proteome</keyword>
<protein>
    <recommendedName>
        <fullName evidence="13">Mitochondrial outer membrane transport complex Sam37/metaxin N-terminal domain-containing protein</fullName>
    </recommendedName>
</protein>
<evidence type="ECO:0000259" key="9">
    <source>
        <dbReference type="Pfam" id="PF10568"/>
    </source>
</evidence>
<dbReference type="EMBL" id="WHVB01000011">
    <property type="protein sequence ID" value="KAF8478371.1"/>
    <property type="molecule type" value="Genomic_DNA"/>
</dbReference>
<name>A0A9P5MTE2_9AGAM</name>
<comment type="caution">
    <text evidence="11">The sequence shown here is derived from an EMBL/GenBank/DDBJ whole genome shotgun (WGS) entry which is preliminary data.</text>
</comment>
<reference evidence="11" key="2">
    <citation type="journal article" date="2020" name="Nat. Commun.">
        <title>Large-scale genome sequencing of mycorrhizal fungi provides insights into the early evolution of symbiotic traits.</title>
        <authorList>
            <person name="Miyauchi S."/>
            <person name="Kiss E."/>
            <person name="Kuo A."/>
            <person name="Drula E."/>
            <person name="Kohler A."/>
            <person name="Sanchez-Garcia M."/>
            <person name="Morin E."/>
            <person name="Andreopoulos B."/>
            <person name="Barry K.W."/>
            <person name="Bonito G."/>
            <person name="Buee M."/>
            <person name="Carver A."/>
            <person name="Chen C."/>
            <person name="Cichocki N."/>
            <person name="Clum A."/>
            <person name="Culley D."/>
            <person name="Crous P.W."/>
            <person name="Fauchery L."/>
            <person name="Girlanda M."/>
            <person name="Hayes R.D."/>
            <person name="Keri Z."/>
            <person name="LaButti K."/>
            <person name="Lipzen A."/>
            <person name="Lombard V."/>
            <person name="Magnuson J."/>
            <person name="Maillard F."/>
            <person name="Murat C."/>
            <person name="Nolan M."/>
            <person name="Ohm R.A."/>
            <person name="Pangilinan J."/>
            <person name="Pereira M.F."/>
            <person name="Perotto S."/>
            <person name="Peter M."/>
            <person name="Pfister S."/>
            <person name="Riley R."/>
            <person name="Sitrit Y."/>
            <person name="Stielow J.B."/>
            <person name="Szollosi G."/>
            <person name="Zifcakova L."/>
            <person name="Stursova M."/>
            <person name="Spatafora J.W."/>
            <person name="Tedersoo L."/>
            <person name="Vaario L.M."/>
            <person name="Yamada A."/>
            <person name="Yan M."/>
            <person name="Wang P."/>
            <person name="Xu J."/>
            <person name="Bruns T."/>
            <person name="Baldrian P."/>
            <person name="Vilgalys R."/>
            <person name="Dunand C."/>
            <person name="Henrissat B."/>
            <person name="Grigoriev I.V."/>
            <person name="Hibbett D."/>
            <person name="Nagy L.G."/>
            <person name="Martin F.M."/>
        </authorList>
    </citation>
    <scope>NUCLEOTIDE SEQUENCE</scope>
    <source>
        <strain evidence="11">Prilba</strain>
    </source>
</reference>
<feature type="domain" description="Mitochondrial outer membrane transport complex Sam37/metaxin N-terminal" evidence="9">
    <location>
        <begin position="26"/>
        <end position="165"/>
    </location>
</feature>
<accession>A0A9P5MTE2</accession>
<dbReference type="PANTHER" id="PTHR12289:SF41">
    <property type="entry name" value="FAILED AXON CONNECTIONS-RELATED"/>
    <property type="match status" value="1"/>
</dbReference>
<evidence type="ECO:0008006" key="13">
    <source>
        <dbReference type="Google" id="ProtNLM"/>
    </source>
</evidence>
<feature type="region of interest" description="Disordered" evidence="8">
    <location>
        <begin position="378"/>
        <end position="407"/>
    </location>
</feature>
<dbReference type="PANTHER" id="PTHR12289">
    <property type="entry name" value="METAXIN RELATED"/>
    <property type="match status" value="1"/>
</dbReference>
<sequence length="407" mass="45306">MSHSTQTLTLHIWPSKWDLPSIEPSCIVAAFCLQLALPGRFLIQECTDPDASPSGQLPYLTHGHHSVAPLSSIVKYVAALTPASVPPVAEADAPEPAFSADVDVLLNPSERAQRIAWIAHMESALGDLVAHAFYSVSANYAAVMHPTLSSFYKFPQSYYVPRRIRQAYQARFEVNGLWSTPGEESEVEKPKRFGEKEAEKDDPKQIFKNAFQRERVLEKSRAAFGLYTRLLGDKNFFFYDRPTTLDLTLASHILLLINAPLPDTLLSSLLSSSYPALISHARRVLGAAVPSARVLPPERYRLGALLPYPSFRSWWNEPRVPKSEEEKRFERMRWRWIGLAVVGSIGYWLVWGPKLRLVKVADEDGDESLAIVVGGDTVVFGADEDEEEEEEEEEGDGGGDGDGKAEP</sequence>
<reference evidence="11" key="1">
    <citation type="submission" date="2019-10" db="EMBL/GenBank/DDBJ databases">
        <authorList>
            <consortium name="DOE Joint Genome Institute"/>
            <person name="Kuo A."/>
            <person name="Miyauchi S."/>
            <person name="Kiss E."/>
            <person name="Drula E."/>
            <person name="Kohler A."/>
            <person name="Sanchez-Garcia M."/>
            <person name="Andreopoulos B."/>
            <person name="Barry K.W."/>
            <person name="Bonito G."/>
            <person name="Buee M."/>
            <person name="Carver A."/>
            <person name="Chen C."/>
            <person name="Cichocki N."/>
            <person name="Clum A."/>
            <person name="Culley D."/>
            <person name="Crous P.W."/>
            <person name="Fauchery L."/>
            <person name="Girlanda M."/>
            <person name="Hayes R."/>
            <person name="Keri Z."/>
            <person name="LaButti K."/>
            <person name="Lipzen A."/>
            <person name="Lombard V."/>
            <person name="Magnuson J."/>
            <person name="Maillard F."/>
            <person name="Morin E."/>
            <person name="Murat C."/>
            <person name="Nolan M."/>
            <person name="Ohm R."/>
            <person name="Pangilinan J."/>
            <person name="Pereira M."/>
            <person name="Perotto S."/>
            <person name="Peter M."/>
            <person name="Riley R."/>
            <person name="Sitrit Y."/>
            <person name="Stielow B."/>
            <person name="Szollosi G."/>
            <person name="Zifcakova L."/>
            <person name="Stursova M."/>
            <person name="Spatafora J.W."/>
            <person name="Tedersoo L."/>
            <person name="Vaario L.-M."/>
            <person name="Yamada A."/>
            <person name="Yan M."/>
            <person name="Wang P."/>
            <person name="Xu J."/>
            <person name="Bruns T."/>
            <person name="Baldrian P."/>
            <person name="Vilgalys R."/>
            <person name="Henrissat B."/>
            <person name="Grigoriev I.V."/>
            <person name="Hibbett D."/>
            <person name="Nagy L.G."/>
            <person name="Martin F.M."/>
        </authorList>
    </citation>
    <scope>NUCLEOTIDE SEQUENCE</scope>
    <source>
        <strain evidence="11">Prilba</strain>
    </source>
</reference>
<proteinExistence type="inferred from homology"/>
<keyword evidence="7" id="KW-0472">Membrane</keyword>
<evidence type="ECO:0000256" key="5">
    <source>
        <dbReference type="ARBA" id="ARBA00022927"/>
    </source>
</evidence>
<organism evidence="11 12">
    <name type="scientific">Russula ochroleuca</name>
    <dbReference type="NCBI Taxonomy" id="152965"/>
    <lineage>
        <taxon>Eukaryota</taxon>
        <taxon>Fungi</taxon>
        <taxon>Dikarya</taxon>
        <taxon>Basidiomycota</taxon>
        <taxon>Agaricomycotina</taxon>
        <taxon>Agaricomycetes</taxon>
        <taxon>Russulales</taxon>
        <taxon>Russulaceae</taxon>
        <taxon>Russula</taxon>
    </lineage>
</organism>
<dbReference type="OrthoDB" id="5835136at2759"/>
<evidence type="ECO:0000259" key="10">
    <source>
        <dbReference type="Pfam" id="PF17171"/>
    </source>
</evidence>